<evidence type="ECO:0000256" key="4">
    <source>
        <dbReference type="ARBA" id="ARBA00022741"/>
    </source>
</evidence>
<dbReference type="Gene3D" id="3.40.50.300">
    <property type="entry name" value="P-loop containing nucleotide triphosphate hydrolases"/>
    <property type="match status" value="1"/>
</dbReference>
<keyword evidence="7 12" id="KW-0067">ATP-binding</keyword>
<dbReference type="SMART" id="SM00382">
    <property type="entry name" value="AAA"/>
    <property type="match status" value="1"/>
</dbReference>
<dbReference type="Pfam" id="PF08740">
    <property type="entry name" value="BCS1_N"/>
    <property type="match status" value="1"/>
</dbReference>
<evidence type="ECO:0000259" key="15">
    <source>
        <dbReference type="SMART" id="SM01024"/>
    </source>
</evidence>
<evidence type="ECO:0000256" key="3">
    <source>
        <dbReference type="ARBA" id="ARBA00022692"/>
    </source>
</evidence>
<dbReference type="RefSeq" id="XP_066077131.1">
    <property type="nucleotide sequence ID" value="XM_066221034.1"/>
</dbReference>
<dbReference type="InterPro" id="IPR027417">
    <property type="entry name" value="P-loop_NTPase"/>
</dbReference>
<comment type="catalytic activity">
    <reaction evidence="11">
        <text>ATP + H2O = ADP + phosphate + H(+)</text>
        <dbReference type="Rhea" id="RHEA:13065"/>
        <dbReference type="ChEBI" id="CHEBI:15377"/>
        <dbReference type="ChEBI" id="CHEBI:15378"/>
        <dbReference type="ChEBI" id="CHEBI:30616"/>
        <dbReference type="ChEBI" id="CHEBI:43474"/>
        <dbReference type="ChEBI" id="CHEBI:456216"/>
    </reaction>
    <physiologicalReaction direction="left-to-right" evidence="11">
        <dbReference type="Rhea" id="RHEA:13066"/>
    </physiologicalReaction>
</comment>
<dbReference type="InterPro" id="IPR003959">
    <property type="entry name" value="ATPase_AAA_core"/>
</dbReference>
<protein>
    <recommendedName>
        <fullName evidence="18">AAA+ ATPase domain-containing protein</fullName>
    </recommendedName>
</protein>
<organism evidence="16 17">
    <name type="scientific">Kwoniella dendrophila CBS 6074</name>
    <dbReference type="NCBI Taxonomy" id="1295534"/>
    <lineage>
        <taxon>Eukaryota</taxon>
        <taxon>Fungi</taxon>
        <taxon>Dikarya</taxon>
        <taxon>Basidiomycota</taxon>
        <taxon>Agaricomycotina</taxon>
        <taxon>Tremellomycetes</taxon>
        <taxon>Tremellales</taxon>
        <taxon>Cryptococcaceae</taxon>
        <taxon>Kwoniella</taxon>
    </lineage>
</organism>
<keyword evidence="9" id="KW-0496">Mitochondrion</keyword>
<dbReference type="GO" id="GO:0005743">
    <property type="term" value="C:mitochondrial inner membrane"/>
    <property type="evidence" value="ECO:0007669"/>
    <property type="project" value="UniProtKB-SubCell"/>
</dbReference>
<gene>
    <name evidence="16" type="ORF">L201_005301</name>
</gene>
<dbReference type="InterPro" id="IPR057495">
    <property type="entry name" value="AAA_lid_BCS1"/>
</dbReference>
<evidence type="ECO:0000256" key="13">
    <source>
        <dbReference type="SAM" id="MobiDB-lite"/>
    </source>
</evidence>
<evidence type="ECO:0000256" key="9">
    <source>
        <dbReference type="ARBA" id="ARBA00023128"/>
    </source>
</evidence>
<dbReference type="Proteomes" id="UP001355207">
    <property type="component" value="Chromosome 7"/>
</dbReference>
<dbReference type="PANTHER" id="PTHR23070">
    <property type="entry name" value="BCS1 AAA-TYPE ATPASE"/>
    <property type="match status" value="1"/>
</dbReference>
<keyword evidence="5" id="KW-0999">Mitochondrion inner membrane</keyword>
<dbReference type="PROSITE" id="PS00674">
    <property type="entry name" value="AAA"/>
    <property type="match status" value="1"/>
</dbReference>
<evidence type="ECO:0008006" key="18">
    <source>
        <dbReference type="Google" id="ProtNLM"/>
    </source>
</evidence>
<keyword evidence="8" id="KW-1133">Transmembrane helix</keyword>
<evidence type="ECO:0000259" key="14">
    <source>
        <dbReference type="SMART" id="SM00382"/>
    </source>
</evidence>
<evidence type="ECO:0000256" key="10">
    <source>
        <dbReference type="ARBA" id="ARBA00023136"/>
    </source>
</evidence>
<dbReference type="GO" id="GO:0016887">
    <property type="term" value="F:ATP hydrolysis activity"/>
    <property type="evidence" value="ECO:0007669"/>
    <property type="project" value="InterPro"/>
</dbReference>
<evidence type="ECO:0000256" key="11">
    <source>
        <dbReference type="ARBA" id="ARBA00048778"/>
    </source>
</evidence>
<keyword evidence="10" id="KW-0472">Membrane</keyword>
<comment type="similarity">
    <text evidence="2">Belongs to the AAA ATPase family. BCS1 subfamily.</text>
</comment>
<reference evidence="16 17" key="1">
    <citation type="submission" date="2024-01" db="EMBL/GenBank/DDBJ databases">
        <title>Comparative genomics of Cryptococcus and Kwoniella reveals pathogenesis evolution and contrasting modes of karyotype evolution via chromosome fusion or intercentromeric recombination.</title>
        <authorList>
            <person name="Coelho M.A."/>
            <person name="David-Palma M."/>
            <person name="Shea T."/>
            <person name="Bowers K."/>
            <person name="McGinley-Smith S."/>
            <person name="Mohammad A.W."/>
            <person name="Gnirke A."/>
            <person name="Yurkov A.M."/>
            <person name="Nowrousian M."/>
            <person name="Sun S."/>
            <person name="Cuomo C.A."/>
            <person name="Heitman J."/>
        </authorList>
    </citation>
    <scope>NUCLEOTIDE SEQUENCE [LARGE SCALE GENOMIC DNA]</scope>
    <source>
        <strain evidence="16 17">CBS 6074</strain>
    </source>
</reference>
<dbReference type="EMBL" id="CP144104">
    <property type="protein sequence ID" value="WWC90368.1"/>
    <property type="molecule type" value="Genomic_DNA"/>
</dbReference>
<keyword evidence="4 12" id="KW-0547">Nucleotide-binding</keyword>
<dbReference type="SMART" id="SM01024">
    <property type="entry name" value="BCS1_N"/>
    <property type="match status" value="1"/>
</dbReference>
<evidence type="ECO:0000256" key="2">
    <source>
        <dbReference type="ARBA" id="ARBA00007448"/>
    </source>
</evidence>
<dbReference type="GeneID" id="91095971"/>
<proteinExistence type="inferred from homology"/>
<accession>A0AAX4JZU9</accession>
<dbReference type="SUPFAM" id="SSF52540">
    <property type="entry name" value="P-loop containing nucleoside triphosphate hydrolases"/>
    <property type="match status" value="1"/>
</dbReference>
<evidence type="ECO:0000313" key="16">
    <source>
        <dbReference type="EMBL" id="WWC90368.1"/>
    </source>
</evidence>
<feature type="domain" description="AAA+ ATPase" evidence="14">
    <location>
        <begin position="282"/>
        <end position="436"/>
    </location>
</feature>
<feature type="domain" description="BCS1 N-terminal" evidence="15">
    <location>
        <begin position="30"/>
        <end position="249"/>
    </location>
</feature>
<sequence length="561" mass="64428">MIVNTILSMLSPFINVIKGNPALNEGFRLIFVGIFFEFSRRYAATLFSSIKHSFIATARISESDEAFDWIHNYLSLYSEKEQQRSEFDLTSTAKKEDSVQLGYLYSLLLNILKPLLFWINFEQSSSFVSMDVQLSTRKPRHQSYYYDECRISVVPSIGTMQKIKYKGKTIKIGIIKDESSSPFDREEKWIVMQAYFTTPSKIFKPLLLESRKIYKSYSSNQTSIYTPIYSHEVRWKKKSSKPNRPWESIFLNENLKEWILNDCLEFLKERDFYLKRGTPWRRGYLCFGVAGSGKSSLIGAIAAKLGLDIYLINLGSKNLDDDNLQALIQACPGNCLLLMEDIDCAFTSKTPYAPTENNSTTSNNSSDPDLSDTPNKTAQSIRDSIKSITLSGLLNALDGVASSEGRLLFCTTNWKDKIDPALSRPGRCDIWIEFKHSTKSQAESLFKYFYREDYENGIHGDKPNDHDNELHSTKEEIDRSDQMIYDESRDELNILAEEFSKHIPEETISVSALQGYLMRYKRRPELAVENVTLWIENGCRQGPTPLLHDGKVELRIMDKQV</sequence>
<keyword evidence="17" id="KW-1185">Reference proteome</keyword>
<evidence type="ECO:0000256" key="7">
    <source>
        <dbReference type="ARBA" id="ARBA00022840"/>
    </source>
</evidence>
<dbReference type="InterPro" id="IPR003593">
    <property type="entry name" value="AAA+_ATPase"/>
</dbReference>
<evidence type="ECO:0000256" key="1">
    <source>
        <dbReference type="ARBA" id="ARBA00004434"/>
    </source>
</evidence>
<keyword evidence="6" id="KW-0378">Hydrolase</keyword>
<name>A0AAX4JZU9_9TREE</name>
<feature type="compositionally biased region" description="Low complexity" evidence="13">
    <location>
        <begin position="354"/>
        <end position="375"/>
    </location>
</feature>
<evidence type="ECO:0000256" key="6">
    <source>
        <dbReference type="ARBA" id="ARBA00022801"/>
    </source>
</evidence>
<evidence type="ECO:0000256" key="8">
    <source>
        <dbReference type="ARBA" id="ARBA00022989"/>
    </source>
</evidence>
<comment type="subcellular location">
    <subcellularLocation>
        <location evidence="1">Mitochondrion inner membrane</location>
        <topology evidence="1">Single-pass membrane protein</topology>
    </subcellularLocation>
</comment>
<dbReference type="InterPro" id="IPR014851">
    <property type="entry name" value="BCS1_N"/>
</dbReference>
<evidence type="ECO:0000313" key="17">
    <source>
        <dbReference type="Proteomes" id="UP001355207"/>
    </source>
</evidence>
<keyword evidence="3" id="KW-0812">Transmembrane</keyword>
<evidence type="ECO:0000256" key="12">
    <source>
        <dbReference type="RuleBase" id="RU003651"/>
    </source>
</evidence>
<dbReference type="InterPro" id="IPR003960">
    <property type="entry name" value="ATPase_AAA_CS"/>
</dbReference>
<evidence type="ECO:0000256" key="5">
    <source>
        <dbReference type="ARBA" id="ARBA00022792"/>
    </source>
</evidence>
<dbReference type="InterPro" id="IPR050747">
    <property type="entry name" value="Mitochondrial_chaperone_BCS1"/>
</dbReference>
<dbReference type="AlphaFoldDB" id="A0AAX4JZU9"/>
<dbReference type="Pfam" id="PF00004">
    <property type="entry name" value="AAA"/>
    <property type="match status" value="2"/>
</dbReference>
<dbReference type="Pfam" id="PF25426">
    <property type="entry name" value="AAA_lid_BCS1"/>
    <property type="match status" value="1"/>
</dbReference>
<dbReference type="GO" id="GO:0005524">
    <property type="term" value="F:ATP binding"/>
    <property type="evidence" value="ECO:0007669"/>
    <property type="project" value="UniProtKB-KW"/>
</dbReference>
<feature type="region of interest" description="Disordered" evidence="13">
    <location>
        <begin position="353"/>
        <end position="378"/>
    </location>
</feature>